<dbReference type="InterPro" id="IPR012902">
    <property type="entry name" value="N_methyl_site"/>
</dbReference>
<dbReference type="GO" id="GO:0043683">
    <property type="term" value="P:type IV pilus assembly"/>
    <property type="evidence" value="ECO:0007669"/>
    <property type="project" value="InterPro"/>
</dbReference>
<evidence type="ECO:0000256" key="1">
    <source>
        <dbReference type="SAM" id="Phobius"/>
    </source>
</evidence>
<keyword evidence="1" id="KW-0812">Transmembrane</keyword>
<dbReference type="AlphaFoldDB" id="A0A411HK20"/>
<dbReference type="InterPro" id="IPR032092">
    <property type="entry name" value="PilW"/>
</dbReference>
<evidence type="ECO:0000313" key="3">
    <source>
        <dbReference type="Proteomes" id="UP000291562"/>
    </source>
</evidence>
<dbReference type="RefSeq" id="WP_129833352.1">
    <property type="nucleotide sequence ID" value="NZ_CP035704.1"/>
</dbReference>
<keyword evidence="1" id="KW-0472">Membrane</keyword>
<dbReference type="EMBL" id="CP035704">
    <property type="protein sequence ID" value="QBB70886.1"/>
    <property type="molecule type" value="Genomic_DNA"/>
</dbReference>
<name>A0A411HK20_9GAMM</name>
<gene>
    <name evidence="2" type="ORF">ELE36_11285</name>
</gene>
<dbReference type="KEGG" id="xbc:ELE36_11285"/>
<dbReference type="Pfam" id="PF16074">
    <property type="entry name" value="PilW"/>
    <property type="match status" value="1"/>
</dbReference>
<dbReference type="NCBIfam" id="TIGR02532">
    <property type="entry name" value="IV_pilin_GFxxxE"/>
    <property type="match status" value="1"/>
</dbReference>
<reference evidence="2 3" key="1">
    <citation type="submission" date="2019-01" db="EMBL/GenBank/DDBJ databases">
        <title>Pseudolysobacter antarctica gen. nov., sp. nov., isolated from Fildes Peninsula, Antarctica.</title>
        <authorList>
            <person name="Wei Z."/>
            <person name="Peng F."/>
        </authorList>
    </citation>
    <scope>NUCLEOTIDE SEQUENCE [LARGE SCALE GENOMIC DNA]</scope>
    <source>
        <strain evidence="2 3">AQ6-296</strain>
    </source>
</reference>
<organism evidence="2 3">
    <name type="scientific">Pseudolysobacter antarcticus</name>
    <dbReference type="NCBI Taxonomy" id="2511995"/>
    <lineage>
        <taxon>Bacteria</taxon>
        <taxon>Pseudomonadati</taxon>
        <taxon>Pseudomonadota</taxon>
        <taxon>Gammaproteobacteria</taxon>
        <taxon>Lysobacterales</taxon>
        <taxon>Rhodanobacteraceae</taxon>
        <taxon>Pseudolysobacter</taxon>
    </lineage>
</organism>
<protein>
    <submittedName>
        <fullName evidence="2">Prepilin-type N-terminal cleavage/methylation domain-containing protein</fullName>
    </submittedName>
</protein>
<proteinExistence type="predicted"/>
<dbReference type="Proteomes" id="UP000291562">
    <property type="component" value="Chromosome"/>
</dbReference>
<keyword evidence="3" id="KW-1185">Reference proteome</keyword>
<keyword evidence="1" id="KW-1133">Transmembrane helix</keyword>
<evidence type="ECO:0000313" key="2">
    <source>
        <dbReference type="EMBL" id="QBB70886.1"/>
    </source>
</evidence>
<accession>A0A411HK20</accession>
<sequence>MKIKPGNSFSSRHLRGYSLIELMVAIVIGLVLVLAALKVTASFEGHKRTTTATNDALQSGNFGLYRLDGLLRSSGTGLVQTNSYGCALNYKPTGHAIISDGVVGLAAPFAAVTKLRLVPAVIYPTAAAGGSDVLLMMLGAAGYGETPAPITKILSGTQAQVTSGVGFSPSEWVLFGGSVAECMITQIDPSYLSQNNTNIVLPVNPGSVGLATLSMYSSGSVAGLGMGTTPSFMVYGVADPSDTANYGTMYSVDLLNSDLSVQKVSDDIITLRAVYGVDPASTGTLTWTTAKAAVVIGGTTYDYSPAGLLAGNATANTALRSIKAIRVAIVVRAPLSEQAAFSSANPSFSLFSVLQTPSVAVNWTVPAGQTNYRYRALESTIPLRNASVTTTP</sequence>
<feature type="transmembrane region" description="Helical" evidence="1">
    <location>
        <begin position="20"/>
        <end position="41"/>
    </location>
</feature>
<dbReference type="PROSITE" id="PS00409">
    <property type="entry name" value="PROKAR_NTER_METHYL"/>
    <property type="match status" value="1"/>
</dbReference>
<dbReference type="Pfam" id="PF07963">
    <property type="entry name" value="N_methyl"/>
    <property type="match status" value="1"/>
</dbReference>